<organism evidence="2 3">
    <name type="scientific">Streptomyces carpaticus</name>
    <dbReference type="NCBI Taxonomy" id="285558"/>
    <lineage>
        <taxon>Bacteria</taxon>
        <taxon>Bacillati</taxon>
        <taxon>Actinomycetota</taxon>
        <taxon>Actinomycetes</taxon>
        <taxon>Kitasatosporales</taxon>
        <taxon>Streptomycetaceae</taxon>
        <taxon>Streptomyces</taxon>
    </lineage>
</organism>
<keyword evidence="3" id="KW-1185">Reference proteome</keyword>
<feature type="coiled-coil region" evidence="1">
    <location>
        <begin position="10"/>
        <end position="79"/>
    </location>
</feature>
<keyword evidence="1" id="KW-0175">Coiled coil</keyword>
<dbReference type="EMBL" id="JBHGBT010000046">
    <property type="protein sequence ID" value="MFB4197741.1"/>
    <property type="molecule type" value="Genomic_DNA"/>
</dbReference>
<gene>
    <name evidence="2" type="ORF">ACE11A_25730</name>
</gene>
<sequence>MISIITTRRLREMTDDIDGLEAELRAVRADAAVVGHADAELVARVREADAEADALRARLLAEAGERARLEAEVERLRAQVLLDAEDRVALRQLLKVVRKQDRRDRVYVLFRRGAFHSVHLSSQAAEEAAEAEGADRAGWTRLAPGAALPPASETDWRIQALPLGGAR</sequence>
<proteinExistence type="predicted"/>
<accession>A0ABV4ZXF3</accession>
<dbReference type="Proteomes" id="UP001577267">
    <property type="component" value="Unassembled WGS sequence"/>
</dbReference>
<evidence type="ECO:0000256" key="1">
    <source>
        <dbReference type="SAM" id="Coils"/>
    </source>
</evidence>
<reference evidence="2 3" key="1">
    <citation type="submission" date="2024-09" db="EMBL/GenBank/DDBJ databases">
        <title>Draft genome sequence of multifaceted antimicrobials producing Streptomyces sp. strain FH1.</title>
        <authorList>
            <person name="Hassan F."/>
            <person name="Ali H."/>
            <person name="Hassan N."/>
            <person name="Nawaz A."/>
        </authorList>
    </citation>
    <scope>NUCLEOTIDE SEQUENCE [LARGE SCALE GENOMIC DNA]</scope>
    <source>
        <strain evidence="2 3">FH1</strain>
    </source>
</reference>
<comment type="caution">
    <text evidence="2">The sequence shown here is derived from an EMBL/GenBank/DDBJ whole genome shotgun (WGS) entry which is preliminary data.</text>
</comment>
<dbReference type="RefSeq" id="WP_375066326.1">
    <property type="nucleotide sequence ID" value="NZ_JBHGBT010000046.1"/>
</dbReference>
<evidence type="ECO:0000313" key="2">
    <source>
        <dbReference type="EMBL" id="MFB4197741.1"/>
    </source>
</evidence>
<name>A0ABV4ZXF3_9ACTN</name>
<evidence type="ECO:0000313" key="3">
    <source>
        <dbReference type="Proteomes" id="UP001577267"/>
    </source>
</evidence>
<protein>
    <submittedName>
        <fullName evidence="2">Uncharacterized protein</fullName>
    </submittedName>
</protein>